<sequence length="366" mass="39697">MKDHKSAKIKLSNAGGKQMKLHKYILLASLGLSLGVGLIGQTSKVQAEDTSSETVINERWGKPTFVAGAGLNQQQLNQTMNELGINQDSVKMEQATGVDLVKYLGYGSGDDSVMLSSVVVNREDQGKGINVKILTPQNITQITADQYKNPLVTAGITDATVKVASVVKVTGESALTGVYKAFEANGETVDPQRAQLAQTELDTTSDVAQSVVNNANEQSQNQNLSDSEKEKADDAYKAQLNQTLVDIKKDLADLKEKQGELATKEDVEKIVNDALAKNNLSQYVSKEDINKLVALGQQYQTTNGVLDKESIQQLDKISGDFKNTVNNLSDQLGKFGDSLKGTIEDNQGFFANLWQQVKDFFSGLTN</sequence>
<keyword evidence="3" id="KW-1185">Reference proteome</keyword>
<gene>
    <name evidence="2" type="ORF">RV00_GL001429</name>
</gene>
<dbReference type="InterPro" id="IPR009343">
    <property type="entry name" value="DUF1002"/>
</dbReference>
<evidence type="ECO:0000313" key="3">
    <source>
        <dbReference type="Proteomes" id="UP000183700"/>
    </source>
</evidence>
<reference evidence="2 3" key="1">
    <citation type="submission" date="2014-12" db="EMBL/GenBank/DDBJ databases">
        <title>Draft genome sequences of 29 type strains of Enterococci.</title>
        <authorList>
            <person name="Zhong Z."/>
            <person name="Sun Z."/>
            <person name="Liu W."/>
            <person name="Zhang W."/>
            <person name="Zhang H."/>
        </authorList>
    </citation>
    <scope>NUCLEOTIDE SEQUENCE [LARGE SCALE GENOMIC DNA]</scope>
    <source>
        <strain evidence="2 3">DSM 22802</strain>
    </source>
</reference>
<evidence type="ECO:0000256" key="1">
    <source>
        <dbReference type="SAM" id="MobiDB-lite"/>
    </source>
</evidence>
<dbReference type="EMBL" id="JXKM01000002">
    <property type="protein sequence ID" value="OJG36984.1"/>
    <property type="molecule type" value="Genomic_DNA"/>
</dbReference>
<evidence type="ECO:0000313" key="2">
    <source>
        <dbReference type="EMBL" id="OJG36984.1"/>
    </source>
</evidence>
<dbReference type="Proteomes" id="UP000183700">
    <property type="component" value="Unassembled WGS sequence"/>
</dbReference>
<feature type="region of interest" description="Disordered" evidence="1">
    <location>
        <begin position="213"/>
        <end position="232"/>
    </location>
</feature>
<comment type="caution">
    <text evidence="2">The sequence shown here is derived from an EMBL/GenBank/DDBJ whole genome shotgun (WGS) entry which is preliminary data.</text>
</comment>
<evidence type="ECO:0008006" key="4">
    <source>
        <dbReference type="Google" id="ProtNLM"/>
    </source>
</evidence>
<accession>A0A1L8SYN4</accession>
<feature type="compositionally biased region" description="Polar residues" evidence="1">
    <location>
        <begin position="213"/>
        <end position="225"/>
    </location>
</feature>
<dbReference type="Pfam" id="PF06207">
    <property type="entry name" value="DUF1002"/>
    <property type="match status" value="1"/>
</dbReference>
<proteinExistence type="predicted"/>
<dbReference type="STRING" id="319970.RV00_GL001429"/>
<name>A0A1L8SYN4_9ENTE</name>
<dbReference type="AlphaFoldDB" id="A0A1L8SYN4"/>
<organism evidence="2 3">
    <name type="scientific">Enterococcus devriesei</name>
    <dbReference type="NCBI Taxonomy" id="319970"/>
    <lineage>
        <taxon>Bacteria</taxon>
        <taxon>Bacillati</taxon>
        <taxon>Bacillota</taxon>
        <taxon>Bacilli</taxon>
        <taxon>Lactobacillales</taxon>
        <taxon>Enterococcaceae</taxon>
        <taxon>Enterococcus</taxon>
    </lineage>
</organism>
<protein>
    <recommendedName>
        <fullName evidence="4">Inosine-5-monophosphate dehydrogenase</fullName>
    </recommendedName>
</protein>